<dbReference type="EMBL" id="JABULH010000009">
    <property type="protein sequence ID" value="NTS66542.1"/>
    <property type="molecule type" value="Genomic_DNA"/>
</dbReference>
<comment type="caution">
    <text evidence="2">The sequence shown here is derived from an EMBL/GenBank/DDBJ whole genome shotgun (WGS) entry which is preliminary data.</text>
</comment>
<protein>
    <submittedName>
        <fullName evidence="2">Uncharacterized protein</fullName>
    </submittedName>
</protein>
<feature type="transmembrane region" description="Helical" evidence="1">
    <location>
        <begin position="28"/>
        <end position="45"/>
    </location>
</feature>
<proteinExistence type="predicted"/>
<dbReference type="RefSeq" id="WP_174195120.1">
    <property type="nucleotide sequence ID" value="NZ_JABULH010000009.1"/>
</dbReference>
<keyword evidence="3" id="KW-1185">Reference proteome</keyword>
<evidence type="ECO:0000313" key="3">
    <source>
        <dbReference type="Proteomes" id="UP000621447"/>
    </source>
</evidence>
<gene>
    <name evidence="2" type="ORF">HRV97_15430</name>
</gene>
<sequence length="46" mass="4967">MDRFLAGAIFLVVGGPVGWWLGAFWKEPAIVFFACGTLILIACVLP</sequence>
<evidence type="ECO:0000313" key="2">
    <source>
        <dbReference type="EMBL" id="NTS66542.1"/>
    </source>
</evidence>
<keyword evidence="1" id="KW-0472">Membrane</keyword>
<keyword evidence="1" id="KW-1133">Transmembrane helix</keyword>
<keyword evidence="1" id="KW-0812">Transmembrane</keyword>
<name>A0ABX2JQ22_9SPHN</name>
<dbReference type="Proteomes" id="UP000621447">
    <property type="component" value="Unassembled WGS sequence"/>
</dbReference>
<organism evidence="2 3">
    <name type="scientific">Sphingomonas hominis</name>
    <dbReference type="NCBI Taxonomy" id="2741495"/>
    <lineage>
        <taxon>Bacteria</taxon>
        <taxon>Pseudomonadati</taxon>
        <taxon>Pseudomonadota</taxon>
        <taxon>Alphaproteobacteria</taxon>
        <taxon>Sphingomonadales</taxon>
        <taxon>Sphingomonadaceae</taxon>
        <taxon>Sphingomonas</taxon>
    </lineage>
</organism>
<accession>A0ABX2JQ22</accession>
<feature type="transmembrane region" description="Helical" evidence="1">
    <location>
        <begin position="5"/>
        <end position="22"/>
    </location>
</feature>
<evidence type="ECO:0000256" key="1">
    <source>
        <dbReference type="SAM" id="Phobius"/>
    </source>
</evidence>
<reference evidence="2 3" key="1">
    <citation type="submission" date="2020-06" db="EMBL/GenBank/DDBJ databases">
        <title>Sphingomonas hominis sp. nov., a member of the Sphingomonas, isolated from the hair of a 22-year-old girl.</title>
        <authorList>
            <person name="Zhang D.-F."/>
            <person name="Cui X.-W."/>
        </authorList>
    </citation>
    <scope>NUCLEOTIDE SEQUENCE [LARGE SCALE GENOMIC DNA]</scope>
    <source>
        <strain evidence="2 3">HHU CXW</strain>
    </source>
</reference>